<dbReference type="Proteomes" id="UP001056120">
    <property type="component" value="Linkage Group LG12"/>
</dbReference>
<evidence type="ECO:0000313" key="2">
    <source>
        <dbReference type="Proteomes" id="UP001056120"/>
    </source>
</evidence>
<dbReference type="EMBL" id="CM042029">
    <property type="protein sequence ID" value="KAI3793912.1"/>
    <property type="molecule type" value="Genomic_DNA"/>
</dbReference>
<proteinExistence type="predicted"/>
<name>A0ACB9HDV1_9ASTR</name>
<gene>
    <name evidence="1" type="ORF">L1987_36535</name>
</gene>
<accession>A0ACB9HDV1</accession>
<sequence length="288" mass="33171">MSCDELSILEQIYIDSRVQGSRMGALYEVVWVPIVDPNIEYTDAMDMRFEHMKNNMPWSKTIIVVLDPQGRELNPNAIHLMWVWGSIAFPFTTAREEALWRLETWRLELLVDGIDPTILDWANTSSCMVGTTLSGFANSRAMHGAMATAARIPLEMTYVGKSKNTENVKSAIATINMEKLSYYLTDPSMVWFFWTRLESMLFSKIQLKQADDQDPIMLQIKKLLSYDANGSWALLCRGSEILTTGHGSTMLRTIDHFDFWKEHIPEVGFDFSFKSYHDWLYVPRLLLC</sequence>
<organism evidence="1 2">
    <name type="scientific">Smallanthus sonchifolius</name>
    <dbReference type="NCBI Taxonomy" id="185202"/>
    <lineage>
        <taxon>Eukaryota</taxon>
        <taxon>Viridiplantae</taxon>
        <taxon>Streptophyta</taxon>
        <taxon>Embryophyta</taxon>
        <taxon>Tracheophyta</taxon>
        <taxon>Spermatophyta</taxon>
        <taxon>Magnoliopsida</taxon>
        <taxon>eudicotyledons</taxon>
        <taxon>Gunneridae</taxon>
        <taxon>Pentapetalae</taxon>
        <taxon>asterids</taxon>
        <taxon>campanulids</taxon>
        <taxon>Asterales</taxon>
        <taxon>Asteraceae</taxon>
        <taxon>Asteroideae</taxon>
        <taxon>Heliantheae alliance</taxon>
        <taxon>Millerieae</taxon>
        <taxon>Smallanthus</taxon>
    </lineage>
</organism>
<reference evidence="1 2" key="2">
    <citation type="journal article" date="2022" name="Mol. Ecol. Resour.">
        <title>The genomes of chicory, endive, great burdock and yacon provide insights into Asteraceae paleo-polyploidization history and plant inulin production.</title>
        <authorList>
            <person name="Fan W."/>
            <person name="Wang S."/>
            <person name="Wang H."/>
            <person name="Wang A."/>
            <person name="Jiang F."/>
            <person name="Liu H."/>
            <person name="Zhao H."/>
            <person name="Xu D."/>
            <person name="Zhang Y."/>
        </authorList>
    </citation>
    <scope>NUCLEOTIDE SEQUENCE [LARGE SCALE GENOMIC DNA]</scope>
    <source>
        <strain evidence="2">cv. Yunnan</strain>
        <tissue evidence="1">Leaves</tissue>
    </source>
</reference>
<comment type="caution">
    <text evidence="1">The sequence shown here is derived from an EMBL/GenBank/DDBJ whole genome shotgun (WGS) entry which is preliminary data.</text>
</comment>
<reference evidence="2" key="1">
    <citation type="journal article" date="2022" name="Mol. Ecol. Resour.">
        <title>The genomes of chicory, endive, great burdock and yacon provide insights into Asteraceae palaeo-polyploidization history and plant inulin production.</title>
        <authorList>
            <person name="Fan W."/>
            <person name="Wang S."/>
            <person name="Wang H."/>
            <person name="Wang A."/>
            <person name="Jiang F."/>
            <person name="Liu H."/>
            <person name="Zhao H."/>
            <person name="Xu D."/>
            <person name="Zhang Y."/>
        </authorList>
    </citation>
    <scope>NUCLEOTIDE SEQUENCE [LARGE SCALE GENOMIC DNA]</scope>
    <source>
        <strain evidence="2">cv. Yunnan</strain>
    </source>
</reference>
<protein>
    <submittedName>
        <fullName evidence="1">Uncharacterized protein</fullName>
    </submittedName>
</protein>
<evidence type="ECO:0000313" key="1">
    <source>
        <dbReference type="EMBL" id="KAI3793912.1"/>
    </source>
</evidence>
<keyword evidence="2" id="KW-1185">Reference proteome</keyword>